<comment type="caution">
    <text evidence="2">The sequence shown here is derived from an EMBL/GenBank/DDBJ whole genome shotgun (WGS) entry which is preliminary data.</text>
</comment>
<feature type="transmembrane region" description="Helical" evidence="1">
    <location>
        <begin position="120"/>
        <end position="148"/>
    </location>
</feature>
<feature type="transmembrane region" description="Helical" evidence="1">
    <location>
        <begin position="45"/>
        <end position="68"/>
    </location>
</feature>
<evidence type="ECO:0008006" key="4">
    <source>
        <dbReference type="Google" id="ProtNLM"/>
    </source>
</evidence>
<feature type="transmembrane region" description="Helical" evidence="1">
    <location>
        <begin position="524"/>
        <end position="547"/>
    </location>
</feature>
<organism evidence="2 3">
    <name type="scientific">Bifidobacterium oedipodis</name>
    <dbReference type="NCBI Taxonomy" id="2675322"/>
    <lineage>
        <taxon>Bacteria</taxon>
        <taxon>Bacillati</taxon>
        <taxon>Actinomycetota</taxon>
        <taxon>Actinomycetes</taxon>
        <taxon>Bifidobacteriales</taxon>
        <taxon>Bifidobacteriaceae</taxon>
        <taxon>Bifidobacterium</taxon>
    </lineage>
</organism>
<accession>A0A7Y0EPK9</accession>
<evidence type="ECO:0000313" key="2">
    <source>
        <dbReference type="EMBL" id="NMM92921.1"/>
    </source>
</evidence>
<reference evidence="2 3" key="1">
    <citation type="submission" date="2020-02" db="EMBL/GenBank/DDBJ databases">
        <title>Characterization of phylogenetic diversity of novel bifidobacterial species isolated in Czech ZOOs.</title>
        <authorList>
            <person name="Lugli G.A."/>
            <person name="Vera N.B."/>
            <person name="Ventura M."/>
        </authorList>
    </citation>
    <scope>NUCLEOTIDE SEQUENCE [LARGE SCALE GENOMIC DNA]</scope>
    <source>
        <strain evidence="2 3">DSM 109957</strain>
    </source>
</reference>
<keyword evidence="1" id="KW-0812">Transmembrane</keyword>
<protein>
    <recommendedName>
        <fullName evidence="4">ABC transporter permease</fullName>
    </recommendedName>
</protein>
<keyword evidence="1" id="KW-1133">Transmembrane helix</keyword>
<keyword evidence="3" id="KW-1185">Reference proteome</keyword>
<dbReference type="Proteomes" id="UP000532194">
    <property type="component" value="Unassembled WGS sequence"/>
</dbReference>
<evidence type="ECO:0000256" key="1">
    <source>
        <dbReference type="SAM" id="Phobius"/>
    </source>
</evidence>
<sequence length="559" mass="60975">MYYLFDGDSAVASIMSNRLREQGYEVSIKTNYVGSFAQWFFSKPFGVGLIIALMLCVMLSGCFALMNAKGYAIERLHGKSALGIVFRDIKANAVPCAAGMAVACAVLCGAVYIYNHGAQWNLWLMVTALILLLIMACMMVAYLVGFAIASASPLLWSIKGRLPQRLPSVAVYCVRIPAVVVTIWAISFAGTALAEARDQWRTQQAWRTAGDSAAIYLNPNLSAEEQDQYSERTGAWLRQAEADGHMILAHEYDLRFFAPPADDGSTVSGRLLLANGNYLSHQDVRDADGSRLTSVPDDAVLVVVPSTLDDAHQQERLDAVHRWVKSQCEMYGRNVPQINIVRGASSQQLFGYGSALPNTPTLFDDALLVVINASSGLLSDDDYTAYASQGDVLLSDTNYAIASSRQAGLGDFIFAVGNVAQNAADDYAQLKADLIVHLFNIITCAAILAVSSIAIAQIRVRERAQTIFARYIHGWSFPRTHMSLIVMETLLAILPLLWSLWQVASMMRSQAAPGQDNPLLLGGWQPVLVMLLAVINLTICLLGVAHYTAGIVRNHAREE</sequence>
<name>A0A7Y0EPK9_9BIFI</name>
<dbReference type="EMBL" id="JAAIII010000001">
    <property type="protein sequence ID" value="NMM92921.1"/>
    <property type="molecule type" value="Genomic_DNA"/>
</dbReference>
<proteinExistence type="predicted"/>
<keyword evidence="1" id="KW-0472">Membrane</keyword>
<feature type="transmembrane region" description="Helical" evidence="1">
    <location>
        <begin position="89"/>
        <end position="114"/>
    </location>
</feature>
<feature type="transmembrane region" description="Helical" evidence="1">
    <location>
        <begin position="169"/>
        <end position="194"/>
    </location>
</feature>
<feature type="transmembrane region" description="Helical" evidence="1">
    <location>
        <begin position="481"/>
        <end position="504"/>
    </location>
</feature>
<feature type="transmembrane region" description="Helical" evidence="1">
    <location>
        <begin position="438"/>
        <end position="460"/>
    </location>
</feature>
<evidence type="ECO:0000313" key="3">
    <source>
        <dbReference type="Proteomes" id="UP000532194"/>
    </source>
</evidence>
<gene>
    <name evidence="2" type="ORF">G1C95_0106</name>
</gene>
<dbReference type="AlphaFoldDB" id="A0A7Y0EPK9"/>